<protein>
    <submittedName>
        <fullName evidence="1">Uncharacterized protein</fullName>
    </submittedName>
</protein>
<dbReference type="EMBL" id="FRCL01000004">
    <property type="protein sequence ID" value="SHM47523.1"/>
    <property type="molecule type" value="Genomic_DNA"/>
</dbReference>
<dbReference type="Proteomes" id="UP000184092">
    <property type="component" value="Unassembled WGS sequence"/>
</dbReference>
<keyword evidence="2" id="KW-1185">Reference proteome</keyword>
<gene>
    <name evidence="1" type="ORF">SAMN05216269_104308</name>
</gene>
<name>A0A1M7J3Q6_9FLAO</name>
<dbReference type="STRING" id="178356.SAMN05216269_104308"/>
<sequence length="48" mass="5694">MAFVKDAIFFWIYSVPKRRDCSGAIPAIRYNLYITEKADKTDFHFYLA</sequence>
<evidence type="ECO:0000313" key="2">
    <source>
        <dbReference type="Proteomes" id="UP000184092"/>
    </source>
</evidence>
<organism evidence="1 2">
    <name type="scientific">Flavobacterium xinjiangense</name>
    <dbReference type="NCBI Taxonomy" id="178356"/>
    <lineage>
        <taxon>Bacteria</taxon>
        <taxon>Pseudomonadati</taxon>
        <taxon>Bacteroidota</taxon>
        <taxon>Flavobacteriia</taxon>
        <taxon>Flavobacteriales</taxon>
        <taxon>Flavobacteriaceae</taxon>
        <taxon>Flavobacterium</taxon>
    </lineage>
</organism>
<evidence type="ECO:0000313" key="1">
    <source>
        <dbReference type="EMBL" id="SHM47523.1"/>
    </source>
</evidence>
<accession>A0A1M7J3Q6</accession>
<reference evidence="2" key="1">
    <citation type="submission" date="2016-11" db="EMBL/GenBank/DDBJ databases">
        <authorList>
            <person name="Varghese N."/>
            <person name="Submissions S."/>
        </authorList>
    </citation>
    <scope>NUCLEOTIDE SEQUENCE [LARGE SCALE GENOMIC DNA]</scope>
    <source>
        <strain evidence="2">CGMCC 1.2749</strain>
    </source>
</reference>
<proteinExistence type="predicted"/>
<dbReference type="RefSeq" id="WP_167365564.1">
    <property type="nucleotide sequence ID" value="NZ_FRCL01000004.1"/>
</dbReference>
<dbReference type="AlphaFoldDB" id="A0A1M7J3Q6"/>